<dbReference type="Pfam" id="PF03660">
    <property type="entry name" value="PHF5"/>
    <property type="match status" value="1"/>
</dbReference>
<accession>A0A060DH35</accession>
<gene>
    <name evidence="2" type="ORF">M951_chr2123</name>
</gene>
<sequence length="127" mass="14414">MDNMAKHHPDLIMCLKTKGLGIGKLCKNCSGKCPICDSYSKPFILVRICKSCFFGSLKLRCIICGSEGFSDAYYCKECVILEKEGMDVQELLILVQVEVICFMKKKSIILKTLINNVFLIFQYILKI</sequence>
<keyword evidence="2" id="KW-0542">Nucleomorph</keyword>
<geneLocation type="nucleomorph" evidence="2"/>
<evidence type="ECO:0000313" key="3">
    <source>
        <dbReference type="Proteomes" id="UP000243670"/>
    </source>
</evidence>
<comment type="similarity">
    <text evidence="1">Belongs to the PHF5 family.</text>
</comment>
<organism evidence="2 3">
    <name type="scientific">Lotharella oceanica</name>
    <dbReference type="NCBI Taxonomy" id="641309"/>
    <lineage>
        <taxon>Eukaryota</taxon>
        <taxon>Sar</taxon>
        <taxon>Rhizaria</taxon>
        <taxon>Cercozoa</taxon>
        <taxon>Chlorarachniophyceae</taxon>
        <taxon>Lotharella</taxon>
    </lineage>
</organism>
<evidence type="ECO:0000313" key="2">
    <source>
        <dbReference type="EMBL" id="AIB09819.1"/>
    </source>
</evidence>
<protein>
    <submittedName>
        <fullName evidence="2">PHD zinc finger protein</fullName>
    </submittedName>
</protein>
<reference evidence="2 3" key="1">
    <citation type="journal article" date="2014" name="BMC Genomics">
        <title>Nucleomorph and plastid genome sequences of the chlorarachniophyte Lotharella oceanica: convergent reductive evolution and frequent recombination in nucleomorph-bearing algae.</title>
        <authorList>
            <person name="Tanifuji G."/>
            <person name="Onodera N.T."/>
            <person name="Brown M.W."/>
            <person name="Curtis B.A."/>
            <person name="Roger A.J."/>
            <person name="Ka-Shu Wong G."/>
            <person name="Melkonian M."/>
            <person name="Archibald J.M."/>
        </authorList>
    </citation>
    <scope>NUCLEOTIDE SEQUENCE [LARGE SCALE GENOMIC DNA]</scope>
    <source>
        <strain evidence="2 3">CCMP622</strain>
    </source>
</reference>
<proteinExistence type="inferred from homology"/>
<name>A0A060DH35_9EUKA</name>
<dbReference type="Proteomes" id="UP000243670">
    <property type="component" value="Nucleomorph 2"/>
</dbReference>
<dbReference type="InterPro" id="IPR005345">
    <property type="entry name" value="PHF5"/>
</dbReference>
<dbReference type="AlphaFoldDB" id="A0A060DH35"/>
<dbReference type="PANTHER" id="PTHR13120">
    <property type="entry name" value="PHD FINGER-LIKE DOMAIN-CONTAINING PROTEIN 5A"/>
    <property type="match status" value="1"/>
</dbReference>
<dbReference type="GO" id="GO:0000398">
    <property type="term" value="P:mRNA splicing, via spliceosome"/>
    <property type="evidence" value="ECO:0007669"/>
    <property type="project" value="InterPro"/>
</dbReference>
<dbReference type="EMBL" id="CP006628">
    <property type="protein sequence ID" value="AIB09819.1"/>
    <property type="molecule type" value="Genomic_DNA"/>
</dbReference>
<evidence type="ECO:0000256" key="1">
    <source>
        <dbReference type="ARBA" id="ARBA00008626"/>
    </source>
</evidence>